<dbReference type="InterPro" id="IPR026444">
    <property type="entry name" value="Secre_tail"/>
</dbReference>
<dbReference type="Gene3D" id="2.60.40.10">
    <property type="entry name" value="Immunoglobulins"/>
    <property type="match status" value="4"/>
</dbReference>
<dbReference type="OrthoDB" id="9805017at2"/>
<dbReference type="NCBIfam" id="TIGR04183">
    <property type="entry name" value="Por_Secre_tail"/>
    <property type="match status" value="1"/>
</dbReference>
<evidence type="ECO:0000259" key="2">
    <source>
        <dbReference type="Pfam" id="PF18962"/>
    </source>
</evidence>
<evidence type="ECO:0000256" key="1">
    <source>
        <dbReference type="ARBA" id="ARBA00022729"/>
    </source>
</evidence>
<feature type="domain" description="Secretion system C-terminal sorting" evidence="2">
    <location>
        <begin position="1512"/>
        <end position="1588"/>
    </location>
</feature>
<proteinExistence type="predicted"/>
<accession>A0A5B8YR80</accession>
<organism evidence="3 4">
    <name type="scientific">Antarcticibacterium arcticum</name>
    <dbReference type="NCBI Taxonomy" id="2585771"/>
    <lineage>
        <taxon>Bacteria</taxon>
        <taxon>Pseudomonadati</taxon>
        <taxon>Bacteroidota</taxon>
        <taxon>Flavobacteriia</taxon>
        <taxon>Flavobacteriales</taxon>
        <taxon>Flavobacteriaceae</taxon>
        <taxon>Antarcticibacterium</taxon>
    </lineage>
</organism>
<dbReference type="Pfam" id="PF18962">
    <property type="entry name" value="Por_Secre_tail"/>
    <property type="match status" value="1"/>
</dbReference>
<protein>
    <submittedName>
        <fullName evidence="3">T9SS type A sorting domain-containing protein</fullName>
    </submittedName>
</protein>
<evidence type="ECO:0000313" key="3">
    <source>
        <dbReference type="EMBL" id="QED39016.1"/>
    </source>
</evidence>
<dbReference type="PANTHER" id="PTHR24273">
    <property type="entry name" value="FI04643P-RELATED"/>
    <property type="match status" value="1"/>
</dbReference>
<dbReference type="PANTHER" id="PTHR24273:SF32">
    <property type="entry name" value="HYALIN"/>
    <property type="match status" value="1"/>
</dbReference>
<dbReference type="Proteomes" id="UP000321954">
    <property type="component" value="Chromosome"/>
</dbReference>
<evidence type="ECO:0000313" key="4">
    <source>
        <dbReference type="Proteomes" id="UP000321954"/>
    </source>
</evidence>
<sequence length="1590" mass="162049">MVDDIAPTALAKNVTIYLDADGNASTTAAAVDNGSSDNCGVASLSLDITAFTCDNVGDNDVVLTVTDVNGKQSTANAVVTVVDDIAPTALAQNVTIYLDADGNASTTAAAVDNGSSDNCGVASFSLDITAFTCDNVGNNDVVLTVTDVNGKQSTANAVVTVVDDIAPTALAQNVTIYLDADGNGSTTAAAVDNGSSDNCGVASLSLDITAFTCDNVGNNDVVLTVTDVNGKQSTANAVVTVVDDTDPVVDAKSSVTVTLDASGAGSLAVADVLNSASADACGIAGEVLSRTSFGCTDVGTFDITLTVKDANNNETVETISVTVVDDTDPVVDAKSSVTVTLDASGAGSLAVADVLNSSSTDACGIASEVLSRTSFGCSDVGTFDITLTVKDANDNETVETISVTVVDDTDPVVDAVSSITVTLDNTGAGSLAVADVLNSASTDACGIASEVLSLTSFGCSDVGTFDITLTVKDANDNETVETISVTVVDDTDPVVDAVSSITVTLDNTGAGSLAVADVLNSASADACGIASEVLSRTSFGCSDVGTFDITLTVKDANDNETVETISLTVVDDTDPVVDAVSSITVTLDNTGAGSLAVADVLNSSSTDACGIASEVLSRTSFGCSDVGTFDITLTVKDANDNETVETISVTVVDDTDPVVDAVSSITVTLDNTGAGSLAVADVLNSASTDACGIASEVLSLTSFGCSDVGTFDITLTVKDANDNETVETISLTVVDDTDPVVDAVSSITVTLDNTGAGSLAVADVLNSASADACGIASEVLSRTSFGCSDVGTFDITLTVKDANDNETVETISLTVVDDTDPVVDAVSSIIVTLDNTGAGSLAVADVLNSASADACGIASEVLSRTSFGCSDVGTFDITLTVTDSNGNKTEKTISVTVVDDTDPVVDAVSSITVTLDNTGAGSLAVADVLNSASADACGIASEVLSRTSFGCSDVGTFDITLTVKDANDNETVETISLTVVDDTDPVVDAVSSIIVTLDNTGAGSLAVADVLNSASADACGIASEVLSRTSFGCSDVGTFDITLTVTDSNGNKTEKTISVTVVDDTDPVVDAVSSITVTLDNTGAGSLAVADVLNSASTDACGIASEVLSRTSFGCSDVGSFDITLTVTDSNGNKTEKTISVTVEDTTAPVVDAVSAITVTLDASGAGSLLVVDVLSSASADACGIAREVLSRTSFGCSDVGTFDITLTVTDSNGNETEKTISVTVINDAPVLSAISGPDGPQQHTSSITLSATVTDVNPDSAHFYFSTDGGDTFGEPIQVLIDDDGKISYTFTPSEAEVYLVKLEVVDVCGLTATEEFRYVVIFDPNGGFVTGGGTIWSPAGAYKDDMLLEGPANFGFNAKYKNGKNLTNEVDGSTNFQFKAGNFHFKSSSHQKESLIVSGGFKATYKGVGTVNGQGNYQFLVTVIDAEETSNHSTDLFRIKIWDGNRVVYDNNLGNTEDNADPSTAITGGSIVIHKPKGNNKTAETSEKPTLAVSEEALVVEILESMAVAPNPVRTDAKVRFSLLEDAAVVLRVYDFNGREVDRLFSGNVKASQQYEVEFLRKNLMSGVYILKLSTDRGNSYDKQIIIE</sequence>
<keyword evidence="4" id="KW-1185">Reference proteome</keyword>
<dbReference type="RefSeq" id="WP_146837318.1">
    <property type="nucleotide sequence ID" value="NZ_CP042476.1"/>
</dbReference>
<reference evidence="3 4" key="1">
    <citation type="submission" date="2019-08" db="EMBL/GenBank/DDBJ databases">
        <title>Antarcticibacterium arcticum sp. nov., a bacterium isolated from marine sediment of the Canadian Beaufort Sea.</title>
        <authorList>
            <person name="Lee Y.M."/>
            <person name="Baek K."/>
            <person name="Lee D.-H."/>
            <person name="Shin S.C."/>
            <person name="Jin Y.K."/>
            <person name="Park Y."/>
        </authorList>
    </citation>
    <scope>NUCLEOTIDE SEQUENCE [LARGE SCALE GENOMIC DNA]</scope>
    <source>
        <strain evidence="3 4">PAMC 28998</strain>
    </source>
</reference>
<dbReference type="InterPro" id="IPR013783">
    <property type="entry name" value="Ig-like_fold"/>
</dbReference>
<keyword evidence="1" id="KW-0732">Signal</keyword>
<dbReference type="KEGG" id="anp:FK178_00005"/>
<gene>
    <name evidence="3" type="ORF">FK178_00005</name>
</gene>
<dbReference type="EMBL" id="CP042476">
    <property type="protein sequence ID" value="QED39016.1"/>
    <property type="molecule type" value="Genomic_DNA"/>
</dbReference>
<name>A0A5B8YR80_9FLAO</name>